<organism evidence="4 5">
    <name type="scientific">Miscanthus lutarioriparius</name>
    <dbReference type="NCBI Taxonomy" id="422564"/>
    <lineage>
        <taxon>Eukaryota</taxon>
        <taxon>Viridiplantae</taxon>
        <taxon>Streptophyta</taxon>
        <taxon>Embryophyta</taxon>
        <taxon>Tracheophyta</taxon>
        <taxon>Spermatophyta</taxon>
        <taxon>Magnoliopsida</taxon>
        <taxon>Liliopsida</taxon>
        <taxon>Poales</taxon>
        <taxon>Poaceae</taxon>
        <taxon>PACMAD clade</taxon>
        <taxon>Panicoideae</taxon>
        <taxon>Andropogonodae</taxon>
        <taxon>Andropogoneae</taxon>
        <taxon>Saccharinae</taxon>
        <taxon>Miscanthus</taxon>
    </lineage>
</organism>
<feature type="region of interest" description="Disordered" evidence="2">
    <location>
        <begin position="55"/>
        <end position="87"/>
    </location>
</feature>
<evidence type="ECO:0000256" key="2">
    <source>
        <dbReference type="SAM" id="MobiDB-lite"/>
    </source>
</evidence>
<dbReference type="EMBL" id="CAJGYO010000001">
    <property type="protein sequence ID" value="CAD6204741.1"/>
    <property type="molecule type" value="Genomic_DNA"/>
</dbReference>
<dbReference type="Proteomes" id="UP000604825">
    <property type="component" value="Unassembled WGS sequence"/>
</dbReference>
<dbReference type="AlphaFoldDB" id="A0A811MHV8"/>
<proteinExistence type="inferred from homology"/>
<evidence type="ECO:0000259" key="3">
    <source>
        <dbReference type="Pfam" id="PF04504"/>
    </source>
</evidence>
<protein>
    <recommendedName>
        <fullName evidence="3">Glabrous enhancer-binding protein-like DBD domain-containing protein</fullName>
    </recommendedName>
</protein>
<dbReference type="GO" id="GO:0005634">
    <property type="term" value="C:nucleus"/>
    <property type="evidence" value="ECO:0007669"/>
    <property type="project" value="TreeGrafter"/>
</dbReference>
<name>A0A811MHV8_9POAL</name>
<dbReference type="Pfam" id="PF04504">
    <property type="entry name" value="GeBP-like_DBD"/>
    <property type="match status" value="1"/>
</dbReference>
<keyword evidence="5" id="KW-1185">Reference proteome</keyword>
<dbReference type="InterPro" id="IPR053932">
    <property type="entry name" value="GeBP-like_DBD"/>
</dbReference>
<feature type="region of interest" description="Disordered" evidence="2">
    <location>
        <begin position="99"/>
        <end position="162"/>
    </location>
</feature>
<evidence type="ECO:0000313" key="5">
    <source>
        <dbReference type="Proteomes" id="UP000604825"/>
    </source>
</evidence>
<dbReference type="InterPro" id="IPR007592">
    <property type="entry name" value="GEBP"/>
</dbReference>
<sequence>MAPTVPCFRSPRGQCAAITISSSSSSGSDQSVTNTLVILSSATFSTSSVVIVRDSSASRGGDEARGGQRSAPRHQRPPSPAPSAVPIHSPTAVTAASFANGSRHVATTTSRRTTAAPPHQCPSPCSVLSVRAPGGVVPALPSSGGGDGDDDEATSRPKRKYRKWDTDDERKVLSTLAELRRDNLGVPPQASVLLKKICDDGGLLRRGVDATELSDKVSKLKKKFMKAAAKVAAGGRRLRKYRNQVLFETSMEAWPDLLPRDVAAAVQVQVARAARRRGNDARARL</sequence>
<evidence type="ECO:0000256" key="1">
    <source>
        <dbReference type="ARBA" id="ARBA00010820"/>
    </source>
</evidence>
<feature type="domain" description="Glabrous enhancer-binding protein-like DBD" evidence="3">
    <location>
        <begin position="162"/>
        <end position="254"/>
    </location>
</feature>
<dbReference type="PANTHER" id="PTHR31662">
    <property type="entry name" value="BNAANNG10740D PROTEIN-RELATED"/>
    <property type="match status" value="1"/>
</dbReference>
<reference evidence="4" key="1">
    <citation type="submission" date="2020-10" db="EMBL/GenBank/DDBJ databases">
        <authorList>
            <person name="Han B."/>
            <person name="Lu T."/>
            <person name="Zhao Q."/>
            <person name="Huang X."/>
            <person name="Zhao Y."/>
        </authorList>
    </citation>
    <scope>NUCLEOTIDE SEQUENCE</scope>
</reference>
<evidence type="ECO:0000313" key="4">
    <source>
        <dbReference type="EMBL" id="CAD6204741.1"/>
    </source>
</evidence>
<dbReference type="PANTHER" id="PTHR31662:SF32">
    <property type="entry name" value="OS09G0101300 PROTEIN"/>
    <property type="match status" value="1"/>
</dbReference>
<feature type="compositionally biased region" description="Low complexity" evidence="2">
    <location>
        <begin position="106"/>
        <end position="116"/>
    </location>
</feature>
<accession>A0A811MHV8</accession>
<dbReference type="GO" id="GO:0006355">
    <property type="term" value="P:regulation of DNA-templated transcription"/>
    <property type="evidence" value="ECO:0007669"/>
    <property type="project" value="InterPro"/>
</dbReference>
<dbReference type="OrthoDB" id="696952at2759"/>
<comment type="caution">
    <text evidence="4">The sequence shown here is derived from an EMBL/GenBank/DDBJ whole genome shotgun (WGS) entry which is preliminary data.</text>
</comment>
<gene>
    <name evidence="4" type="ORF">NCGR_LOCUS2734</name>
</gene>
<comment type="similarity">
    <text evidence="1">Belongs to the GeBP family.</text>
</comment>